<proteinExistence type="predicted"/>
<dbReference type="PANTHER" id="PTHR43356:SF2">
    <property type="entry name" value="PHOSPHATE ACETYLTRANSFERASE"/>
    <property type="match status" value="1"/>
</dbReference>
<organism evidence="5 6">
    <name type="scientific">Zoogloea oleivorans</name>
    <dbReference type="NCBI Taxonomy" id="1552750"/>
    <lineage>
        <taxon>Bacteria</taxon>
        <taxon>Pseudomonadati</taxon>
        <taxon>Pseudomonadota</taxon>
        <taxon>Betaproteobacteria</taxon>
        <taxon>Rhodocyclales</taxon>
        <taxon>Zoogloeaceae</taxon>
        <taxon>Zoogloea</taxon>
    </lineage>
</organism>
<dbReference type="InterPro" id="IPR029069">
    <property type="entry name" value="HotDog_dom_sf"/>
</dbReference>
<gene>
    <name evidence="5" type="ORF">ETQ85_19810</name>
</gene>
<dbReference type="OrthoDB" id="9774179at2"/>
<dbReference type="SUPFAM" id="SSF54637">
    <property type="entry name" value="Thioesterase/thiol ester dehydrase-isomerase"/>
    <property type="match status" value="1"/>
</dbReference>
<dbReference type="GO" id="GO:0016746">
    <property type="term" value="F:acyltransferase activity"/>
    <property type="evidence" value="ECO:0007669"/>
    <property type="project" value="UniProtKB-KW"/>
</dbReference>
<dbReference type="Gene3D" id="3.10.129.10">
    <property type="entry name" value="Hotdog Thioesterase"/>
    <property type="match status" value="1"/>
</dbReference>
<dbReference type="InterPro" id="IPR002505">
    <property type="entry name" value="PTA_PTB"/>
</dbReference>
<evidence type="ECO:0000313" key="5">
    <source>
        <dbReference type="EMBL" id="TYC54321.1"/>
    </source>
</evidence>
<dbReference type="InterPro" id="IPR002539">
    <property type="entry name" value="MaoC-like_dom"/>
</dbReference>
<dbReference type="NCBIfam" id="NF008852">
    <property type="entry name" value="PRK11890.1"/>
    <property type="match status" value="1"/>
</dbReference>
<evidence type="ECO:0000256" key="2">
    <source>
        <dbReference type="ARBA" id="ARBA00023315"/>
    </source>
</evidence>
<keyword evidence="1 5" id="KW-0808">Transferase</keyword>
<dbReference type="EMBL" id="SDKK01000022">
    <property type="protein sequence ID" value="TYC54321.1"/>
    <property type="molecule type" value="Genomic_DNA"/>
</dbReference>
<evidence type="ECO:0000313" key="6">
    <source>
        <dbReference type="Proteomes" id="UP000389128"/>
    </source>
</evidence>
<evidence type="ECO:0000259" key="3">
    <source>
        <dbReference type="Pfam" id="PF01515"/>
    </source>
</evidence>
<comment type="caution">
    <text evidence="5">The sequence shown here is derived from an EMBL/GenBank/DDBJ whole genome shotgun (WGS) entry which is preliminary data.</text>
</comment>
<evidence type="ECO:0000256" key="1">
    <source>
        <dbReference type="ARBA" id="ARBA00022679"/>
    </source>
</evidence>
<dbReference type="Gene3D" id="3.40.718.10">
    <property type="entry name" value="Isopropylmalate Dehydrogenase"/>
    <property type="match status" value="1"/>
</dbReference>
<dbReference type="PANTHER" id="PTHR43356">
    <property type="entry name" value="PHOSPHATE ACETYLTRANSFERASE"/>
    <property type="match status" value="1"/>
</dbReference>
<name>A0A6C2CK30_9RHOO</name>
<dbReference type="NCBIfam" id="NF006045">
    <property type="entry name" value="PRK08190.1"/>
    <property type="match status" value="1"/>
</dbReference>
<dbReference type="AlphaFoldDB" id="A0A6C2CK30"/>
<sequence length="470" mass="50995">MTTEARDFIQNRTFDEIAVGDSAHLVRTLRPEDIHLFAVMSGDVNPTHVDPEFARSSQFREVVGHSMWGSVLISSILGTEFPGPGTVYVGQTLKFWRPITIGDTLTVTITCTQRFEHNHHLLLDCQCVNQDGLKVIDGTAEVMAPTQKIKRLRMAMPGITISDRQQRYLHVLELTKGMEPIPMAVAHPCDTESLRGPMQARDAGLIIPVLVGPESKIREVAEREGLDLRGVRIIDVAHSHASAETAVRLARSGEVEALMKGSLHTDELMSEVVAKETGLRTARRISHVFMADVPTYPHPLLITDAAINIAPSLEDKVHIIQNAIELAIMMGVPEPKVAILSAVETVNVKIRSTLDAAALCKMADRGQIKGGILDGPLAFDNAISLVAAKTKGIRSAVAGQADILVVPDLESGNMLAKQLEYLADALMAGVVLGTRVPIVLTSRADTAETRTASCAIAQLMAHKRRQGVRV</sequence>
<dbReference type="Pfam" id="PF01515">
    <property type="entry name" value="PTA_PTB"/>
    <property type="match status" value="1"/>
</dbReference>
<feature type="domain" description="MaoC-like" evidence="4">
    <location>
        <begin position="27"/>
        <end position="113"/>
    </location>
</feature>
<feature type="domain" description="Phosphate acetyl/butaryl transferase" evidence="3">
    <location>
        <begin position="245"/>
        <end position="457"/>
    </location>
</feature>
<reference evidence="5 6" key="1">
    <citation type="submission" date="2019-01" db="EMBL/GenBank/DDBJ databases">
        <title>Zoogloea oleivorans genome sequencing and assembly.</title>
        <authorList>
            <person name="Tancsics A."/>
            <person name="Farkas M."/>
            <person name="Kriszt B."/>
            <person name="Maroti G."/>
            <person name="Horvath B."/>
        </authorList>
    </citation>
    <scope>NUCLEOTIDE SEQUENCE [LARGE SCALE GENOMIC DNA]</scope>
    <source>
        <strain evidence="5 6">Buc</strain>
    </source>
</reference>
<dbReference type="Proteomes" id="UP000389128">
    <property type="component" value="Unassembled WGS sequence"/>
</dbReference>
<evidence type="ECO:0000259" key="4">
    <source>
        <dbReference type="Pfam" id="PF01575"/>
    </source>
</evidence>
<accession>A0A6C2CK30</accession>
<dbReference type="InterPro" id="IPR050500">
    <property type="entry name" value="Phos_Acetyltrans/Butyryltrans"/>
</dbReference>
<keyword evidence="6" id="KW-1185">Reference proteome</keyword>
<protein>
    <submittedName>
        <fullName evidence="5">Bifunctional enoyl-CoA hydratase/phosphate acetyltransferase</fullName>
    </submittedName>
</protein>
<dbReference type="CDD" id="cd03449">
    <property type="entry name" value="R_hydratase"/>
    <property type="match status" value="1"/>
</dbReference>
<dbReference type="Pfam" id="PF01575">
    <property type="entry name" value="MaoC_dehydratas"/>
    <property type="match status" value="1"/>
</dbReference>
<dbReference type="SUPFAM" id="SSF53659">
    <property type="entry name" value="Isocitrate/Isopropylmalate dehydrogenase-like"/>
    <property type="match status" value="1"/>
</dbReference>
<dbReference type="RefSeq" id="WP_148580815.1">
    <property type="nucleotide sequence ID" value="NZ_JAVEUW010000088.1"/>
</dbReference>
<keyword evidence="2" id="KW-0012">Acyltransferase</keyword>